<comment type="caution">
    <text evidence="1">The sequence shown here is derived from an EMBL/GenBank/DDBJ whole genome shotgun (WGS) entry which is preliminary data.</text>
</comment>
<evidence type="ECO:0000313" key="2">
    <source>
        <dbReference type="Proteomes" id="UP001597419"/>
    </source>
</evidence>
<dbReference type="EMBL" id="JBHUKU010000012">
    <property type="protein sequence ID" value="MFD2461310.1"/>
    <property type="molecule type" value="Genomic_DNA"/>
</dbReference>
<dbReference type="Proteomes" id="UP001597419">
    <property type="component" value="Unassembled WGS sequence"/>
</dbReference>
<name>A0ABW5GKJ3_9PSEU</name>
<keyword evidence="2" id="KW-1185">Reference proteome</keyword>
<accession>A0ABW5GKJ3</accession>
<gene>
    <name evidence="1" type="ORF">ACFSYJ_22085</name>
</gene>
<sequence>MGSTQRAVKIVDGPPSGPNTTCRYLDMGEIATWFGVAPNTVASWRTRYLDTHPFPEPDVLVGRNPGNPGWAASRKDEIEAWEKARPGQGAGGGRPRKTRP</sequence>
<dbReference type="RefSeq" id="WP_345408813.1">
    <property type="nucleotide sequence ID" value="NZ_BAABHG010000031.1"/>
</dbReference>
<reference evidence="2" key="1">
    <citation type="journal article" date="2019" name="Int. J. Syst. Evol. Microbiol.">
        <title>The Global Catalogue of Microorganisms (GCM) 10K type strain sequencing project: providing services to taxonomists for standard genome sequencing and annotation.</title>
        <authorList>
            <consortium name="The Broad Institute Genomics Platform"/>
            <consortium name="The Broad Institute Genome Sequencing Center for Infectious Disease"/>
            <person name="Wu L."/>
            <person name="Ma J."/>
        </authorList>
    </citation>
    <scope>NUCLEOTIDE SEQUENCE [LARGE SCALE GENOMIC DNA]</scope>
    <source>
        <strain evidence="2">CGMCC 4.7643</strain>
    </source>
</reference>
<proteinExistence type="predicted"/>
<evidence type="ECO:0008006" key="3">
    <source>
        <dbReference type="Google" id="ProtNLM"/>
    </source>
</evidence>
<organism evidence="1 2">
    <name type="scientific">Amycolatopsis samaneae</name>
    <dbReference type="NCBI Taxonomy" id="664691"/>
    <lineage>
        <taxon>Bacteria</taxon>
        <taxon>Bacillati</taxon>
        <taxon>Actinomycetota</taxon>
        <taxon>Actinomycetes</taxon>
        <taxon>Pseudonocardiales</taxon>
        <taxon>Pseudonocardiaceae</taxon>
        <taxon>Amycolatopsis</taxon>
    </lineage>
</organism>
<evidence type="ECO:0000313" key="1">
    <source>
        <dbReference type="EMBL" id="MFD2461310.1"/>
    </source>
</evidence>
<protein>
    <recommendedName>
        <fullName evidence="3">Helix-turn-helix domain-containing protein</fullName>
    </recommendedName>
</protein>